<dbReference type="AlphaFoldDB" id="A0A2T0XL01"/>
<name>A0A2T0XL01_9BURK</name>
<evidence type="ECO:0000256" key="1">
    <source>
        <dbReference type="SAM" id="Coils"/>
    </source>
</evidence>
<keyword evidence="4" id="KW-1185">Reference proteome</keyword>
<organism evidence="3 4">
    <name type="scientific">Jezberella montanilacus</name>
    <dbReference type="NCBI Taxonomy" id="323426"/>
    <lineage>
        <taxon>Bacteria</taxon>
        <taxon>Pseudomonadati</taxon>
        <taxon>Pseudomonadota</taxon>
        <taxon>Betaproteobacteria</taxon>
        <taxon>Burkholderiales</taxon>
        <taxon>Alcaligenaceae</taxon>
        <taxon>Jezberella</taxon>
    </lineage>
</organism>
<evidence type="ECO:0000256" key="2">
    <source>
        <dbReference type="SAM" id="Phobius"/>
    </source>
</evidence>
<feature type="coiled-coil region" evidence="1">
    <location>
        <begin position="61"/>
        <end position="95"/>
    </location>
</feature>
<accession>A0A2T0XL01</accession>
<sequence>MVIRVQPQRPSFKPIPYQRTSHRRGIPAWLIILTIGIAIGALGVLFLQTSYGPKRLSATEAQKLTDELSSSNIDRQRLRTELEELKAALDAVRINTPPSSGSPAPVSQ</sequence>
<dbReference type="RefSeq" id="WP_106226907.1">
    <property type="nucleotide sequence ID" value="NZ_PVTV01000011.1"/>
</dbReference>
<proteinExistence type="predicted"/>
<keyword evidence="2" id="KW-1133">Transmembrane helix</keyword>
<keyword evidence="2" id="KW-0812">Transmembrane</keyword>
<keyword evidence="1" id="KW-0175">Coiled coil</keyword>
<gene>
    <name evidence="3" type="ORF">BCM14_1086</name>
</gene>
<feature type="transmembrane region" description="Helical" evidence="2">
    <location>
        <begin position="26"/>
        <end position="47"/>
    </location>
</feature>
<protein>
    <submittedName>
        <fullName evidence="3">Uncharacterized protein</fullName>
    </submittedName>
</protein>
<evidence type="ECO:0000313" key="4">
    <source>
        <dbReference type="Proteomes" id="UP000238308"/>
    </source>
</evidence>
<dbReference type="Proteomes" id="UP000238308">
    <property type="component" value="Unassembled WGS sequence"/>
</dbReference>
<reference evidence="3 4" key="1">
    <citation type="submission" date="2018-03" db="EMBL/GenBank/DDBJ databases">
        <title>Genomic Encyclopedia of Type Strains, Phase III (KMG-III): the genomes of soil and plant-associated and newly described type strains.</title>
        <authorList>
            <person name="Whitman W."/>
        </authorList>
    </citation>
    <scope>NUCLEOTIDE SEQUENCE [LARGE SCALE GENOMIC DNA]</scope>
    <source>
        <strain evidence="3 4">MWH-P2sevCIIIb</strain>
    </source>
</reference>
<evidence type="ECO:0000313" key="3">
    <source>
        <dbReference type="EMBL" id="PRY99634.1"/>
    </source>
</evidence>
<dbReference type="OrthoDB" id="9152541at2"/>
<dbReference type="EMBL" id="PVTV01000011">
    <property type="protein sequence ID" value="PRY99634.1"/>
    <property type="molecule type" value="Genomic_DNA"/>
</dbReference>
<keyword evidence="2" id="KW-0472">Membrane</keyword>
<comment type="caution">
    <text evidence="3">The sequence shown here is derived from an EMBL/GenBank/DDBJ whole genome shotgun (WGS) entry which is preliminary data.</text>
</comment>